<gene>
    <name evidence="1" type="ordered locus">HPL003_15085</name>
</gene>
<dbReference type="HOGENOM" id="CLU_2736303_0_0_9"/>
<dbReference type="Proteomes" id="UP000005876">
    <property type="component" value="Chromosome"/>
</dbReference>
<protein>
    <submittedName>
        <fullName evidence="1">Uncharacterized protein</fullName>
    </submittedName>
</protein>
<reference evidence="2" key="1">
    <citation type="submission" date="2011-11" db="EMBL/GenBank/DDBJ databases">
        <title>Complete sequence of Paenibacillus terrae HPL-003.</title>
        <authorList>
            <person name="Shin S.H."/>
            <person name="Kim S."/>
            <person name="Kim J.Y."/>
        </authorList>
    </citation>
    <scope>NUCLEOTIDE SEQUENCE [LARGE SCALE GENOMIC DNA]</scope>
    <source>
        <strain evidence="2">HPL-003</strain>
    </source>
</reference>
<evidence type="ECO:0000313" key="2">
    <source>
        <dbReference type="Proteomes" id="UP000005876"/>
    </source>
</evidence>
<sequence>MKAVNAHVWGTHSSACILETEKSFQLVFDTDAHWIAYVIEEGKFAYTIREHQGEANARCMILCPPEEVFHR</sequence>
<evidence type="ECO:0000313" key="1">
    <source>
        <dbReference type="EMBL" id="AET59768.1"/>
    </source>
</evidence>
<dbReference type="EMBL" id="CP003107">
    <property type="protein sequence ID" value="AET59768.1"/>
    <property type="molecule type" value="Genomic_DNA"/>
</dbReference>
<organism evidence="1 2">
    <name type="scientific">Paenibacillus terrae (strain HPL-003)</name>
    <dbReference type="NCBI Taxonomy" id="985665"/>
    <lineage>
        <taxon>Bacteria</taxon>
        <taxon>Bacillati</taxon>
        <taxon>Bacillota</taxon>
        <taxon>Bacilli</taxon>
        <taxon>Bacillales</taxon>
        <taxon>Paenibacillaceae</taxon>
        <taxon>Paenibacillus</taxon>
    </lineage>
</organism>
<accession>G7W4D0</accession>
<reference evidence="1 2" key="3">
    <citation type="journal article" date="2012" name="J. Bacteriol.">
        <title>Genome Sequence of Paenibacillus terrae HPL-003, a Xylanase-Producing Bacterium Isolated from Soil Found in Forest Residue.</title>
        <authorList>
            <person name="Shin S.H."/>
            <person name="Kim S."/>
            <person name="Kim J.Y."/>
            <person name="Song H.Y."/>
            <person name="Cho S.J."/>
            <person name="Kim D.R."/>
            <person name="Lee K.I."/>
            <person name="Lim H.K."/>
            <person name="Park N.J."/>
            <person name="Hwang I.T."/>
            <person name="Yang K.S."/>
        </authorList>
    </citation>
    <scope>NUCLEOTIDE SEQUENCE [LARGE SCALE GENOMIC DNA]</scope>
    <source>
        <strain evidence="1 2">HPL-003</strain>
    </source>
</reference>
<proteinExistence type="predicted"/>
<dbReference type="AlphaFoldDB" id="G7W4D0"/>
<name>G7W4D0_PAETH</name>
<dbReference type="KEGG" id="pta:HPL003_15085"/>
<reference key="2">
    <citation type="submission" date="2011-11" db="EMBL/GenBank/DDBJ databases">
        <authorList>
            <person name="Shin S.H."/>
            <person name="Kim S."/>
            <person name="Kim J.Y."/>
        </authorList>
    </citation>
    <scope>NUCLEOTIDE SEQUENCE</scope>
    <source>
        <strain>HPL-003</strain>
    </source>
</reference>